<dbReference type="OrthoDB" id="8564199at2"/>
<evidence type="ECO:0000313" key="1">
    <source>
        <dbReference type="EMBL" id="SHF00455.1"/>
    </source>
</evidence>
<sequence>MKKLTALRNHLLASVPGLANDPDRLLTFVQDGSIQFHRGQHLSHQYQVPAQIVLTDYSGELDAVIIPLLQWLSHYQPDLDPDEAVRFEAEILANDRWDLALSVTLTERVVARVDCEAGSIKSDHRMPEFPIEHCPGTDWQLYTQGPHDDAYQLTSEWQSP</sequence>
<proteinExistence type="predicted"/>
<dbReference type="Pfam" id="PF06891">
    <property type="entry name" value="P2_Phage_GpR"/>
    <property type="match status" value="1"/>
</dbReference>
<reference evidence="1 2" key="1">
    <citation type="submission" date="2016-11" db="EMBL/GenBank/DDBJ databases">
        <authorList>
            <person name="Jaros S."/>
            <person name="Januszkiewicz K."/>
            <person name="Wedrychowicz H."/>
        </authorList>
    </citation>
    <scope>NUCLEOTIDE SEQUENCE [LARGE SCALE GENOMIC DNA]</scope>
    <source>
        <strain evidence="1 2">DSM 19980</strain>
    </source>
</reference>
<accession>A0A1M4Y417</accession>
<dbReference type="RefSeq" id="WP_072821492.1">
    <property type="nucleotide sequence ID" value="NZ_FQUJ01000006.1"/>
</dbReference>
<protein>
    <submittedName>
        <fullName evidence="1">p2 phage tail completion protein R (GpR)</fullName>
    </submittedName>
</protein>
<dbReference type="InterPro" id="IPR009678">
    <property type="entry name" value="Phage_tail_completion_R"/>
</dbReference>
<dbReference type="EMBL" id="FQUJ01000006">
    <property type="protein sequence ID" value="SHF00455.1"/>
    <property type="molecule type" value="Genomic_DNA"/>
</dbReference>
<gene>
    <name evidence="1" type="ORF">SAMN02745148_01575</name>
</gene>
<organism evidence="1 2">
    <name type="scientific">Modicisalibacter ilicicola DSM 19980</name>
    <dbReference type="NCBI Taxonomy" id="1121942"/>
    <lineage>
        <taxon>Bacteria</taxon>
        <taxon>Pseudomonadati</taxon>
        <taxon>Pseudomonadota</taxon>
        <taxon>Gammaproteobacteria</taxon>
        <taxon>Oceanospirillales</taxon>
        <taxon>Halomonadaceae</taxon>
        <taxon>Modicisalibacter</taxon>
    </lineage>
</organism>
<evidence type="ECO:0000313" key="2">
    <source>
        <dbReference type="Proteomes" id="UP000184346"/>
    </source>
</evidence>
<dbReference type="STRING" id="1121942.SAMN02745148_01575"/>
<dbReference type="Proteomes" id="UP000184346">
    <property type="component" value="Unassembled WGS sequence"/>
</dbReference>
<name>A0A1M4Y417_9GAMM</name>
<dbReference type="AlphaFoldDB" id="A0A1M4Y417"/>
<keyword evidence="2" id="KW-1185">Reference proteome</keyword>